<keyword evidence="9" id="KW-0206">Cytoskeleton</keyword>
<keyword evidence="13" id="KW-1185">Reference proteome</keyword>
<dbReference type="PRINTS" id="PR00381">
    <property type="entry name" value="KINESINLIGHT"/>
</dbReference>
<evidence type="ECO:0000256" key="8">
    <source>
        <dbReference type="ARBA" id="ARBA00023175"/>
    </source>
</evidence>
<evidence type="ECO:0000259" key="11">
    <source>
        <dbReference type="Pfam" id="PF00931"/>
    </source>
</evidence>
<feature type="repeat" description="TPR" evidence="10">
    <location>
        <begin position="745"/>
        <end position="778"/>
    </location>
</feature>
<feature type="domain" description="NB-ARC" evidence="11">
    <location>
        <begin position="208"/>
        <end position="367"/>
    </location>
</feature>
<dbReference type="PANTHER" id="PTHR45783">
    <property type="entry name" value="KINESIN LIGHT CHAIN"/>
    <property type="match status" value="1"/>
</dbReference>
<evidence type="ECO:0000256" key="10">
    <source>
        <dbReference type="PROSITE-ProRule" id="PRU00339"/>
    </source>
</evidence>
<dbReference type="InterPro" id="IPR002182">
    <property type="entry name" value="NB-ARC"/>
</dbReference>
<evidence type="ECO:0000256" key="9">
    <source>
        <dbReference type="ARBA" id="ARBA00023212"/>
    </source>
</evidence>
<evidence type="ECO:0000256" key="4">
    <source>
        <dbReference type="ARBA" id="ARBA00022701"/>
    </source>
</evidence>
<reference evidence="12" key="1">
    <citation type="submission" date="2016-10" db="EMBL/GenBank/DDBJ databases">
        <title>CRISPR-Cas defence system in Roseofilum reptotaenium: evidence of a bacteriophage-cyanobacterium arms race in the coral black band disease.</title>
        <authorList>
            <person name="Buerger P."/>
            <person name="Wood-Charlson E.M."/>
            <person name="Weynberg K.D."/>
            <person name="Willis B."/>
            <person name="Van Oppen M.J."/>
        </authorList>
    </citation>
    <scope>NUCLEOTIDE SEQUENCE [LARGE SCALE GENOMIC DNA]</scope>
    <source>
        <strain evidence="12">AO1-A</strain>
    </source>
</reference>
<feature type="repeat" description="TPR" evidence="10">
    <location>
        <begin position="619"/>
        <end position="652"/>
    </location>
</feature>
<dbReference type="Pfam" id="PF00931">
    <property type="entry name" value="NB-ARC"/>
    <property type="match status" value="1"/>
</dbReference>
<keyword evidence="5" id="KW-0677">Repeat</keyword>
<comment type="similarity">
    <text evidence="2">Belongs to the kinesin light chain family.</text>
</comment>
<sequence>MPIANSFYWTEKNEEVYDDLIVAVEASDQVLSLLLAVCDDPYFRDEIIERYEAELQPRIHPYRVQLSRKEPSLREAIAQALNEDELYLQSEGRAVITVTGTDALLADRLGAERSEKDIFFGYLQWTREALREYPYPIILWLTNPLLKELSLRAPDFWSWRKDVLRFQSAIILEATIRTSYRIIASLVLVPHNLPRMGAGQFVGRDREMEWLHEQFQSGELMGITVLTGMGGIGKTELALQYAHGFYLKGAYPGGVCWLNARGVDVGMQFLGFASSKLGLNPPEYWHLEERIRYCWRHGKAEGEVLVIFDDVQDYETIRPVLPPAKEQFKVLITTRNQSLGQLFRQLELAGLEEEAALQLLGSLVGRERIYQELEAAKALCVEVGYLPLALELLARHLAHKQDLSLANMQQQLQKEGLEVQALKRAEVGMTAERWVKAAFELSWRELGEEEKELGRLLSLFALAPITWSWIERIYSEVDEKKLEDSRESLERLSLLQPVEEGNYQLHPLIREFFRGKLVESSQVEEMKREIFGVMVEIARTIPQTPTRQQIMEVEPAIPHLVEIAEQLTDDLTDDELPWVLVGLARFYLGQGQYGQAGYWFEQCLDIIEYRLGSADPNVATSLNNLAELYRSQGKYSEAEPLYLKALQMRKELLGSVHPSVAMSLNNLAALYEFQGRYSEAEPLLMDALQIWQETFGSDHSNVAATKSNLANLYRYQGKYEQAEPLYLDALQMHKNLFGSAHPYIAISLNNLGNLYLDQKRLSKAEALYLEALQMYNEMLGSNHLYSAMSKSNLANLYLNQGRNSEAESLYLEALQISREKLGSAHPFVAVILNNLANLYYSQGKYADAQLMYMEALEIFMAKLGEDHPNTRKLKQNYNERYQGGITMSGERTIGIGRDDWETNINTPEITVVGDAAKQGEQININYGQDKELVEATREIQDLLKQLSASHPVSTTMEQMTVVTEVIKVIESNPTLKQRTINAFKVGLMETLKQFPGGAILVGAIEGWIQQNELDNVG</sequence>
<comment type="caution">
    <text evidence="12">The sequence shown here is derived from an EMBL/GenBank/DDBJ whole genome shotgun (WGS) entry which is preliminary data.</text>
</comment>
<evidence type="ECO:0000256" key="7">
    <source>
        <dbReference type="ARBA" id="ARBA00023054"/>
    </source>
</evidence>
<evidence type="ECO:0000256" key="3">
    <source>
        <dbReference type="ARBA" id="ARBA00022490"/>
    </source>
</evidence>
<dbReference type="InterPro" id="IPR019734">
    <property type="entry name" value="TPR_rpt"/>
</dbReference>
<evidence type="ECO:0000256" key="2">
    <source>
        <dbReference type="ARBA" id="ARBA00009622"/>
    </source>
</evidence>
<evidence type="ECO:0000256" key="6">
    <source>
        <dbReference type="ARBA" id="ARBA00022803"/>
    </source>
</evidence>
<dbReference type="Proteomes" id="UP000183940">
    <property type="component" value="Unassembled WGS sequence"/>
</dbReference>
<keyword evidence="7" id="KW-0175">Coiled coil</keyword>
<dbReference type="Gene3D" id="1.25.40.10">
    <property type="entry name" value="Tetratricopeptide repeat domain"/>
    <property type="match status" value="2"/>
</dbReference>
<dbReference type="SUPFAM" id="SSF48452">
    <property type="entry name" value="TPR-like"/>
    <property type="match status" value="1"/>
</dbReference>
<evidence type="ECO:0000313" key="13">
    <source>
        <dbReference type="Proteomes" id="UP000183940"/>
    </source>
</evidence>
<dbReference type="InterPro" id="IPR011990">
    <property type="entry name" value="TPR-like_helical_dom_sf"/>
</dbReference>
<keyword evidence="3" id="KW-0963">Cytoplasm</keyword>
<name>A0A1L9QNM7_9CYAN</name>
<proteinExistence type="inferred from homology"/>
<dbReference type="GO" id="GO:0007018">
    <property type="term" value="P:microtubule-based movement"/>
    <property type="evidence" value="ECO:0007669"/>
    <property type="project" value="TreeGrafter"/>
</dbReference>
<dbReference type="PANTHER" id="PTHR45783:SF3">
    <property type="entry name" value="KINESIN LIGHT CHAIN"/>
    <property type="match status" value="1"/>
</dbReference>
<comment type="subcellular location">
    <subcellularLocation>
        <location evidence="1">Cytoplasm</location>
        <location evidence="1">Cytoskeleton</location>
    </subcellularLocation>
</comment>
<keyword evidence="4" id="KW-0493">Microtubule</keyword>
<dbReference type="InterPro" id="IPR027417">
    <property type="entry name" value="P-loop_NTPase"/>
</dbReference>
<dbReference type="EMBL" id="MLAW01000034">
    <property type="protein sequence ID" value="OJJ24259.1"/>
    <property type="molecule type" value="Genomic_DNA"/>
</dbReference>
<dbReference type="SUPFAM" id="SSF52540">
    <property type="entry name" value="P-loop containing nucleoside triphosphate hydrolases"/>
    <property type="match status" value="1"/>
</dbReference>
<keyword evidence="6 10" id="KW-0802">TPR repeat</keyword>
<dbReference type="GO" id="GO:0005871">
    <property type="term" value="C:kinesin complex"/>
    <property type="evidence" value="ECO:0007669"/>
    <property type="project" value="InterPro"/>
</dbReference>
<dbReference type="Pfam" id="PF13424">
    <property type="entry name" value="TPR_12"/>
    <property type="match status" value="3"/>
</dbReference>
<dbReference type="GO" id="GO:0019894">
    <property type="term" value="F:kinesin binding"/>
    <property type="evidence" value="ECO:0007669"/>
    <property type="project" value="TreeGrafter"/>
</dbReference>
<evidence type="ECO:0000256" key="5">
    <source>
        <dbReference type="ARBA" id="ARBA00022737"/>
    </source>
</evidence>
<dbReference type="Gene3D" id="3.40.50.300">
    <property type="entry name" value="P-loop containing nucleotide triphosphate hydrolases"/>
    <property type="match status" value="1"/>
</dbReference>
<dbReference type="AlphaFoldDB" id="A0A1L9QNM7"/>
<feature type="repeat" description="TPR" evidence="10">
    <location>
        <begin position="703"/>
        <end position="736"/>
    </location>
</feature>
<dbReference type="GO" id="GO:0005874">
    <property type="term" value="C:microtubule"/>
    <property type="evidence" value="ECO:0007669"/>
    <property type="project" value="UniProtKB-KW"/>
</dbReference>
<organism evidence="12 13">
    <name type="scientific">Roseofilum reptotaenium AO1-A</name>
    <dbReference type="NCBI Taxonomy" id="1925591"/>
    <lineage>
        <taxon>Bacteria</taxon>
        <taxon>Bacillati</taxon>
        <taxon>Cyanobacteriota</taxon>
        <taxon>Cyanophyceae</taxon>
        <taxon>Desertifilales</taxon>
        <taxon>Desertifilaceae</taxon>
        <taxon>Roseofilum</taxon>
    </lineage>
</organism>
<gene>
    <name evidence="12" type="ORF">BI308_17430</name>
</gene>
<dbReference type="GO" id="GO:0005737">
    <property type="term" value="C:cytoplasm"/>
    <property type="evidence" value="ECO:0007669"/>
    <property type="project" value="TreeGrafter"/>
</dbReference>
<dbReference type="STRING" id="1925591.BI308_17430"/>
<keyword evidence="8" id="KW-0505">Motor protein</keyword>
<dbReference type="GO" id="GO:0043531">
    <property type="term" value="F:ADP binding"/>
    <property type="evidence" value="ECO:0007669"/>
    <property type="project" value="InterPro"/>
</dbReference>
<dbReference type="InterPro" id="IPR002151">
    <property type="entry name" value="Kinesin_light"/>
</dbReference>
<accession>A0A1L9QNM7</accession>
<dbReference type="Pfam" id="PF13374">
    <property type="entry name" value="TPR_10"/>
    <property type="match status" value="1"/>
</dbReference>
<evidence type="ECO:0000256" key="1">
    <source>
        <dbReference type="ARBA" id="ARBA00004245"/>
    </source>
</evidence>
<dbReference type="SMART" id="SM00028">
    <property type="entry name" value="TPR"/>
    <property type="match status" value="7"/>
</dbReference>
<protein>
    <recommendedName>
        <fullName evidence="11">NB-ARC domain-containing protein</fullName>
    </recommendedName>
</protein>
<evidence type="ECO:0000313" key="12">
    <source>
        <dbReference type="EMBL" id="OJJ24259.1"/>
    </source>
</evidence>
<dbReference type="PROSITE" id="PS50005">
    <property type="entry name" value="TPR"/>
    <property type="match status" value="3"/>
</dbReference>